<evidence type="ECO:0000256" key="4">
    <source>
        <dbReference type="ARBA" id="ARBA00022801"/>
    </source>
</evidence>
<protein>
    <recommendedName>
        <fullName evidence="6">ATP-dependent Clp protease proteolytic subunit</fullName>
    </recommendedName>
</protein>
<dbReference type="NCBIfam" id="NF045542">
    <property type="entry name" value="Clp_rel_HeadMat"/>
    <property type="match status" value="1"/>
</dbReference>
<dbReference type="SUPFAM" id="SSF52096">
    <property type="entry name" value="ClpP/crotonase"/>
    <property type="match status" value="1"/>
</dbReference>
<dbReference type="CDD" id="cd07016">
    <property type="entry name" value="S14_ClpP_1"/>
    <property type="match status" value="1"/>
</dbReference>
<keyword evidence="2" id="KW-0963">Cytoplasm</keyword>
<evidence type="ECO:0000256" key="5">
    <source>
        <dbReference type="ARBA" id="ARBA00022825"/>
    </source>
</evidence>
<dbReference type="GO" id="GO:0009368">
    <property type="term" value="C:endopeptidase Clp complex"/>
    <property type="evidence" value="ECO:0007669"/>
    <property type="project" value="TreeGrafter"/>
</dbReference>
<dbReference type="PRINTS" id="PR00127">
    <property type="entry name" value="CLPPROTEASEP"/>
</dbReference>
<evidence type="ECO:0000256" key="1">
    <source>
        <dbReference type="ARBA" id="ARBA00007039"/>
    </source>
</evidence>
<accession>A0A2W7IGT9</accession>
<proteinExistence type="inferred from homology"/>
<evidence type="ECO:0000313" key="8">
    <source>
        <dbReference type="Proteomes" id="UP000249688"/>
    </source>
</evidence>
<dbReference type="InterPro" id="IPR023562">
    <property type="entry name" value="ClpP/TepA"/>
</dbReference>
<name>A0A2W7IGT9_9PROT</name>
<keyword evidence="5" id="KW-0720">Serine protease</keyword>
<dbReference type="AlphaFoldDB" id="A0A2W7IGT9"/>
<dbReference type="Pfam" id="PF25209">
    <property type="entry name" value="Phage_capsid_4"/>
    <property type="match status" value="1"/>
</dbReference>
<keyword evidence="8" id="KW-1185">Reference proteome</keyword>
<keyword evidence="4" id="KW-0378">Hydrolase</keyword>
<dbReference type="GO" id="GO:0006515">
    <property type="term" value="P:protein quality control for misfolded or incompletely synthesized proteins"/>
    <property type="evidence" value="ECO:0007669"/>
    <property type="project" value="TreeGrafter"/>
</dbReference>
<evidence type="ECO:0000256" key="3">
    <source>
        <dbReference type="ARBA" id="ARBA00022670"/>
    </source>
</evidence>
<dbReference type="GO" id="GO:0051117">
    <property type="term" value="F:ATPase binding"/>
    <property type="evidence" value="ECO:0007669"/>
    <property type="project" value="TreeGrafter"/>
</dbReference>
<dbReference type="Proteomes" id="UP000249688">
    <property type="component" value="Unassembled WGS sequence"/>
</dbReference>
<dbReference type="OrthoDB" id="9806592at2"/>
<dbReference type="GO" id="GO:0004176">
    <property type="term" value="F:ATP-dependent peptidase activity"/>
    <property type="evidence" value="ECO:0007669"/>
    <property type="project" value="InterPro"/>
</dbReference>
<dbReference type="EMBL" id="QKYU01000013">
    <property type="protein sequence ID" value="PZW44852.1"/>
    <property type="molecule type" value="Genomic_DNA"/>
</dbReference>
<dbReference type="GO" id="GO:0004252">
    <property type="term" value="F:serine-type endopeptidase activity"/>
    <property type="evidence" value="ECO:0007669"/>
    <property type="project" value="InterPro"/>
</dbReference>
<evidence type="ECO:0000256" key="6">
    <source>
        <dbReference type="RuleBase" id="RU003567"/>
    </source>
</evidence>
<evidence type="ECO:0000313" key="7">
    <source>
        <dbReference type="EMBL" id="PZW44852.1"/>
    </source>
</evidence>
<dbReference type="RefSeq" id="WP_111398576.1">
    <property type="nucleotide sequence ID" value="NZ_QKYU01000013.1"/>
</dbReference>
<comment type="similarity">
    <text evidence="1 6">Belongs to the peptidase S14 family.</text>
</comment>
<dbReference type="Gene3D" id="3.90.226.10">
    <property type="entry name" value="2-enoyl-CoA Hydratase, Chain A, domain 1"/>
    <property type="match status" value="1"/>
</dbReference>
<organism evidence="7 8">
    <name type="scientific">Humitalea rosea</name>
    <dbReference type="NCBI Taxonomy" id="990373"/>
    <lineage>
        <taxon>Bacteria</taxon>
        <taxon>Pseudomonadati</taxon>
        <taxon>Pseudomonadota</taxon>
        <taxon>Alphaproteobacteria</taxon>
        <taxon>Acetobacterales</taxon>
        <taxon>Roseomonadaceae</taxon>
        <taxon>Humitalea</taxon>
    </lineage>
</organism>
<dbReference type="InterPro" id="IPR001907">
    <property type="entry name" value="ClpP"/>
</dbReference>
<sequence>MHEFRIDGPITGGTPAALAAFLKTARGAAVQITINSPGGDAIAGSAAYAQLRGYRGAVTVTVEGVAASAASLIAMAGRPIQMHDGAFLMLHEACGGAEGQAATLRDRADLIDRVSAVYRRAYAERSGKSEAEIASIMEEETWFTAQEAVAENFADVILQPLRVAASIDLTIFDFRNTPSALRAAIQRKPSMTEQTTLQEPQAATIQEISAIARRANLGIDWVEAQAKAGATREAATDAGLDAFAAAYAAQVRPSTVRVLQDEGDTARDAESEYVAARILGRSPVGPAAGLRGHTIADIMAHRLEQRGQRLGRGMAAEQIFARLTTSDLPNLLTNGASRAMAELYPTVRTRLVELAQVRDLPDFRPTTLIRLAQHKPLDLVNEGGEVTAAFPLENGEQIKLATFANVFPVSREALVNDDLGGLAEWMSASAQGAAARERLLAAGLLTAGSGLGPTLSDGLPWFDAARGNIGTNAVLSATALAMAVASMRSLKDGKGNTVFALEPFAIVVSPEREYLARQLVAELTATTTRAEVQPYNLTVIVEPALTGNRWWLAPRPVTRRCITMGYLDGRQMPTVETFTTPEILGATLRIHFDVAAAVQDPIGWVTNAGG</sequence>
<evidence type="ECO:0000256" key="2">
    <source>
        <dbReference type="ARBA" id="ARBA00022490"/>
    </source>
</evidence>
<reference evidence="7 8" key="1">
    <citation type="submission" date="2018-06" db="EMBL/GenBank/DDBJ databases">
        <title>Genomic Encyclopedia of Archaeal and Bacterial Type Strains, Phase II (KMG-II): from individual species to whole genera.</title>
        <authorList>
            <person name="Goeker M."/>
        </authorList>
    </citation>
    <scope>NUCLEOTIDE SEQUENCE [LARGE SCALE GENOMIC DNA]</scope>
    <source>
        <strain evidence="7 8">DSM 24525</strain>
    </source>
</reference>
<comment type="caution">
    <text evidence="7">The sequence shown here is derived from an EMBL/GenBank/DDBJ whole genome shotgun (WGS) entry which is preliminary data.</text>
</comment>
<dbReference type="PANTHER" id="PTHR10381">
    <property type="entry name" value="ATP-DEPENDENT CLP PROTEASE PROTEOLYTIC SUBUNIT"/>
    <property type="match status" value="1"/>
</dbReference>
<keyword evidence="3 7" id="KW-0645">Protease</keyword>
<dbReference type="InterPro" id="IPR029045">
    <property type="entry name" value="ClpP/crotonase-like_dom_sf"/>
</dbReference>
<gene>
    <name evidence="7" type="ORF">C8P66_11319</name>
</gene>
<dbReference type="PANTHER" id="PTHR10381:SF70">
    <property type="entry name" value="ATP-DEPENDENT CLP PROTEASE PROTEOLYTIC SUBUNIT"/>
    <property type="match status" value="1"/>
</dbReference>
<dbReference type="Pfam" id="PF00574">
    <property type="entry name" value="CLP_protease"/>
    <property type="match status" value="1"/>
</dbReference>